<evidence type="ECO:0000313" key="2">
    <source>
        <dbReference type="EMBL" id="KAA6398558.1"/>
    </source>
</evidence>
<feature type="compositionally biased region" description="Polar residues" evidence="1">
    <location>
        <begin position="51"/>
        <end position="61"/>
    </location>
</feature>
<accession>A0A5J4WUB3</accession>
<feature type="compositionally biased region" description="Polar residues" evidence="1">
    <location>
        <begin position="34"/>
        <end position="44"/>
    </location>
</feature>
<evidence type="ECO:0000256" key="1">
    <source>
        <dbReference type="SAM" id="MobiDB-lite"/>
    </source>
</evidence>
<dbReference type="EMBL" id="SNRW01000931">
    <property type="protein sequence ID" value="KAA6398558.1"/>
    <property type="molecule type" value="Genomic_DNA"/>
</dbReference>
<organism evidence="2 3">
    <name type="scientific">Streblomastix strix</name>
    <dbReference type="NCBI Taxonomy" id="222440"/>
    <lineage>
        <taxon>Eukaryota</taxon>
        <taxon>Metamonada</taxon>
        <taxon>Preaxostyla</taxon>
        <taxon>Oxymonadida</taxon>
        <taxon>Streblomastigidae</taxon>
        <taxon>Streblomastix</taxon>
    </lineage>
</organism>
<gene>
    <name evidence="2" type="ORF">EZS28_005920</name>
</gene>
<name>A0A5J4WUB3_9EUKA</name>
<feature type="region of interest" description="Disordered" evidence="1">
    <location>
        <begin position="34"/>
        <end position="61"/>
    </location>
</feature>
<reference evidence="2 3" key="1">
    <citation type="submission" date="2019-03" db="EMBL/GenBank/DDBJ databases">
        <title>Single cell metagenomics reveals metabolic interactions within the superorganism composed of flagellate Streblomastix strix and complex community of Bacteroidetes bacteria on its surface.</title>
        <authorList>
            <person name="Treitli S.C."/>
            <person name="Kolisko M."/>
            <person name="Husnik F."/>
            <person name="Keeling P."/>
            <person name="Hampl V."/>
        </authorList>
    </citation>
    <scope>NUCLEOTIDE SEQUENCE [LARGE SCALE GENOMIC DNA]</scope>
    <source>
        <strain evidence="2">ST1C</strain>
    </source>
</reference>
<dbReference type="AlphaFoldDB" id="A0A5J4WUB3"/>
<protein>
    <recommendedName>
        <fullName evidence="4">Tyr recombinase domain-containing protein</fullName>
    </recommendedName>
</protein>
<sequence>MLKDNQTIENSSNNSSSHLGSTILVANVNGINNQGSSIRPNQLNSKERANSNETRLVTSTRKTPGLFDKIKERGIQGESLYREALTSCGATEGTIDNFIKQFQDSWRRHKQGLGYAQLTPAAILNAKRAFSTLLIAVGHNSNIIYNHTTSLSVRQERLKTKKEVKQISTYNVDDVLNHIRKRSQIIDILNEDEIQGIVLALIMVITTRRMAEIHRSTMDPSTLSEDQFQLHTWIRKVGGGPVTISFQKAADQQVCPVRWFNKWWLIQQPRSNKGQILWWNSYKQHNASPDLCSKLTKAIIKAAGINTKSRITELRAASITKVIDKGAPMAIKSDGQADYNEEDEVDSIAYEQKQLIDELDQYKSNKEGRVDYSKAV</sequence>
<comment type="caution">
    <text evidence="2">The sequence shown here is derived from an EMBL/GenBank/DDBJ whole genome shotgun (WGS) entry which is preliminary data.</text>
</comment>
<dbReference type="Proteomes" id="UP000324800">
    <property type="component" value="Unassembled WGS sequence"/>
</dbReference>
<evidence type="ECO:0008006" key="4">
    <source>
        <dbReference type="Google" id="ProtNLM"/>
    </source>
</evidence>
<evidence type="ECO:0000313" key="3">
    <source>
        <dbReference type="Proteomes" id="UP000324800"/>
    </source>
</evidence>
<proteinExistence type="predicted"/>